<comment type="caution">
    <text evidence="3">The sequence shown here is derived from an EMBL/GenBank/DDBJ whole genome shotgun (WGS) entry which is preliminary data.</text>
</comment>
<dbReference type="Gene3D" id="1.10.260.40">
    <property type="entry name" value="lambda repressor-like DNA-binding domains"/>
    <property type="match status" value="1"/>
</dbReference>
<name>K1L1M9_9BACL</name>
<accession>K1L1M9</accession>
<evidence type="ECO:0000313" key="3">
    <source>
        <dbReference type="EMBL" id="EKB46047.1"/>
    </source>
</evidence>
<feature type="region of interest" description="Disordered" evidence="1">
    <location>
        <begin position="1"/>
        <end position="32"/>
    </location>
</feature>
<evidence type="ECO:0000313" key="4">
    <source>
        <dbReference type="Proteomes" id="UP000004738"/>
    </source>
</evidence>
<dbReference type="CDD" id="cd00093">
    <property type="entry name" value="HTH_XRE"/>
    <property type="match status" value="1"/>
</dbReference>
<keyword evidence="4" id="KW-1185">Reference proteome</keyword>
<dbReference type="AlphaFoldDB" id="K1L1M9"/>
<dbReference type="SUPFAM" id="SSF47413">
    <property type="entry name" value="lambda repressor-like DNA-binding domains"/>
    <property type="match status" value="1"/>
</dbReference>
<dbReference type="PROSITE" id="PS50943">
    <property type="entry name" value="HTH_CROC1"/>
    <property type="match status" value="1"/>
</dbReference>
<dbReference type="SMART" id="SM00530">
    <property type="entry name" value="HTH_XRE"/>
    <property type="match status" value="1"/>
</dbReference>
<evidence type="ECO:0000259" key="2">
    <source>
        <dbReference type="PROSITE" id="PS50943"/>
    </source>
</evidence>
<dbReference type="InterPro" id="IPR001387">
    <property type="entry name" value="Cro/C1-type_HTH"/>
</dbReference>
<reference evidence="3 4" key="1">
    <citation type="journal article" date="2012" name="J. Bacteriol.">
        <title>Draft Genome Sequence of Bacillus isronensis Strain B3W22, Isolated from the Upper Atmosphere.</title>
        <authorList>
            <person name="Shivaji S."/>
            <person name="Ara S."/>
            <person name="Singh S.K."/>
            <person name="Bandi S."/>
            <person name="Singh A."/>
            <person name="Pinnaka A.K."/>
        </authorList>
    </citation>
    <scope>NUCLEOTIDE SEQUENCE [LARGE SCALE GENOMIC DNA]</scope>
    <source>
        <strain evidence="3 4">B3W22</strain>
    </source>
</reference>
<dbReference type="PATRIC" id="fig|1224748.3.peg.936"/>
<dbReference type="GO" id="GO:0003677">
    <property type="term" value="F:DNA binding"/>
    <property type="evidence" value="ECO:0007669"/>
    <property type="project" value="InterPro"/>
</dbReference>
<gene>
    <name evidence="3" type="ORF">B857_00941</name>
</gene>
<feature type="domain" description="HTH cro/C1-type" evidence="2">
    <location>
        <begin position="48"/>
        <end position="102"/>
    </location>
</feature>
<dbReference type="Proteomes" id="UP000004738">
    <property type="component" value="Unassembled WGS sequence"/>
</dbReference>
<dbReference type="InterPro" id="IPR010982">
    <property type="entry name" value="Lambda_DNA-bd_dom_sf"/>
</dbReference>
<evidence type="ECO:0000256" key="1">
    <source>
        <dbReference type="SAM" id="MobiDB-lite"/>
    </source>
</evidence>
<dbReference type="Pfam" id="PF12844">
    <property type="entry name" value="HTH_19"/>
    <property type="match status" value="1"/>
</dbReference>
<proteinExistence type="predicted"/>
<dbReference type="EMBL" id="AMCK01000003">
    <property type="protein sequence ID" value="EKB46047.1"/>
    <property type="molecule type" value="Genomic_DNA"/>
</dbReference>
<dbReference type="RefSeq" id="WP_008404397.1">
    <property type="nucleotide sequence ID" value="NZ_AMCK01000003.1"/>
</dbReference>
<protein>
    <submittedName>
        <fullName evidence="3">Putative transcriptional regulator</fullName>
    </submittedName>
</protein>
<sequence length="325" mass="37582">MSRVKKGNKIQEFKVTKPTVSSSKKGLKPVGEKSTKQEKLYIQMGNKIKELRKEQKLTQSELSLKLGISSTYIALIEQGHKGGADNLLLRIEELFKLKPNTLLKLRDSGNKENFQQVVVETGVGAKIEPKPITNYSTEHSSKPSQESITLLMNALLSCDEDYVNQKVPVWLKELQNDLFNRLTPYELDEVKKHVVAVTRNWINEAENSNTFEDSTCQIQGCIMQDEQKCFFSLQLNEFTLTLNLHHKDQQKVQYFEEWLGTCSINYSIQETLPYAKTEEEISHYLWFNPQVSIADMFKYLKNLPINLDKVQITEPRLNWYIQEAI</sequence>
<organism evidence="3 4">
    <name type="scientific">Solibacillus isronensis B3W22</name>
    <dbReference type="NCBI Taxonomy" id="1224748"/>
    <lineage>
        <taxon>Bacteria</taxon>
        <taxon>Bacillati</taxon>
        <taxon>Bacillota</taxon>
        <taxon>Bacilli</taxon>
        <taxon>Bacillales</taxon>
        <taxon>Caryophanaceae</taxon>
        <taxon>Solibacillus</taxon>
    </lineage>
</organism>